<dbReference type="Pfam" id="PF04851">
    <property type="entry name" value="ResIII"/>
    <property type="match status" value="1"/>
</dbReference>
<dbReference type="Proteomes" id="UP000586305">
    <property type="component" value="Unassembled WGS sequence"/>
</dbReference>
<dbReference type="InterPro" id="IPR006935">
    <property type="entry name" value="Helicase/UvrB_N"/>
</dbReference>
<dbReference type="InterPro" id="IPR027417">
    <property type="entry name" value="P-loop_NTPase"/>
</dbReference>
<dbReference type="RefSeq" id="WP_171627658.1">
    <property type="nucleotide sequence ID" value="NZ_JABBPG010000010.1"/>
</dbReference>
<reference evidence="2 3" key="1">
    <citation type="submission" date="2020-04" db="EMBL/GenBank/DDBJ databases">
        <title>Pseudoalteromonas caenipelagi sp. nov., isolated from a tidal flat.</title>
        <authorList>
            <person name="Park S."/>
            <person name="Yoon J.-H."/>
        </authorList>
    </citation>
    <scope>NUCLEOTIDE SEQUENCE [LARGE SCALE GENOMIC DNA]</scope>
    <source>
        <strain evidence="2 3">JBTF-M23</strain>
    </source>
</reference>
<dbReference type="PANTHER" id="PTHR47396:SF1">
    <property type="entry name" value="ATP-DEPENDENT HELICASE IRC3-RELATED"/>
    <property type="match status" value="1"/>
</dbReference>
<dbReference type="Gene3D" id="3.40.50.300">
    <property type="entry name" value="P-loop containing nucleotide triphosphate hydrolases"/>
    <property type="match status" value="2"/>
</dbReference>
<dbReference type="PANTHER" id="PTHR47396">
    <property type="entry name" value="TYPE I RESTRICTION ENZYME ECOKI R PROTEIN"/>
    <property type="match status" value="1"/>
</dbReference>
<sequence>MKLRKWQSECVEKALKQYSEGQKHFLALATPGAGKTLMGSELAKQLFEHDMIDLVFCFAPSKIVAYDFSQSLKQSINARFDGLIGAKGNSKTYQGLQYLDESFWDLFKSHRVFVIFDEIHHCAGSNIDNANSWGRPIIEKIKHGAEFTISLTGTPWRSDAAPVALSKYCDVTRRIKCDYVYGLKEAIRDKVCRIPQLIALDNDNITLTEKDETQHFKSFASLLMESGIPYSKVVQNEIVIEQMLIKANFQLERLRTLNGNSAGLIVASSISHAWQIHAILRKILGDDALVVTSDDDKPSEAIRQFRKANDKWVISVGMISEGTNIPRLQVCCLLTNVTTELYFRQILGRILRVTDKPNQEAIMLMPAEPLFMEFAKNIIQDIPDSAPIVKVETTSDSVSLDNENIIVDETCDDNVQLVLTSDINSDISTILISPSEVYESEGEIKQSQLSDTYERELGVFGRFKQETLEIRDFEYFKNSDFKKMNSAHEDMAVF</sequence>
<accession>A0A849VFU4</accession>
<dbReference type="GO" id="GO:0003677">
    <property type="term" value="F:DNA binding"/>
    <property type="evidence" value="ECO:0007669"/>
    <property type="project" value="InterPro"/>
</dbReference>
<evidence type="ECO:0000313" key="2">
    <source>
        <dbReference type="EMBL" id="NOU52599.1"/>
    </source>
</evidence>
<proteinExistence type="predicted"/>
<dbReference type="GO" id="GO:0016787">
    <property type="term" value="F:hydrolase activity"/>
    <property type="evidence" value="ECO:0007669"/>
    <property type="project" value="InterPro"/>
</dbReference>
<keyword evidence="2" id="KW-0347">Helicase</keyword>
<name>A0A849VFU4_9GAMM</name>
<keyword evidence="3" id="KW-1185">Reference proteome</keyword>
<dbReference type="EMBL" id="JABBPG010000010">
    <property type="protein sequence ID" value="NOU52599.1"/>
    <property type="molecule type" value="Genomic_DNA"/>
</dbReference>
<dbReference type="InterPro" id="IPR050742">
    <property type="entry name" value="Helicase_Restrict-Modif_Enz"/>
</dbReference>
<keyword evidence="2" id="KW-0067">ATP-binding</keyword>
<feature type="domain" description="Helicase/UvrB N-terminal" evidence="1">
    <location>
        <begin position="1"/>
        <end position="155"/>
    </location>
</feature>
<dbReference type="AlphaFoldDB" id="A0A849VFU4"/>
<evidence type="ECO:0000259" key="1">
    <source>
        <dbReference type="Pfam" id="PF04851"/>
    </source>
</evidence>
<dbReference type="GO" id="GO:0004386">
    <property type="term" value="F:helicase activity"/>
    <property type="evidence" value="ECO:0007669"/>
    <property type="project" value="UniProtKB-KW"/>
</dbReference>
<keyword evidence="2" id="KW-0378">Hydrolase</keyword>
<protein>
    <submittedName>
        <fullName evidence="2">DEAD/DEAH box helicase family protein</fullName>
    </submittedName>
</protein>
<dbReference type="GO" id="GO:0005524">
    <property type="term" value="F:ATP binding"/>
    <property type="evidence" value="ECO:0007669"/>
    <property type="project" value="InterPro"/>
</dbReference>
<comment type="caution">
    <text evidence="2">The sequence shown here is derived from an EMBL/GenBank/DDBJ whole genome shotgun (WGS) entry which is preliminary data.</text>
</comment>
<dbReference type="SUPFAM" id="SSF52540">
    <property type="entry name" value="P-loop containing nucleoside triphosphate hydrolases"/>
    <property type="match status" value="2"/>
</dbReference>
<keyword evidence="2" id="KW-0547">Nucleotide-binding</keyword>
<organism evidence="2 3">
    <name type="scientific">Pseudoalteromonas caenipelagi</name>
    <dbReference type="NCBI Taxonomy" id="2726988"/>
    <lineage>
        <taxon>Bacteria</taxon>
        <taxon>Pseudomonadati</taxon>
        <taxon>Pseudomonadota</taxon>
        <taxon>Gammaproteobacteria</taxon>
        <taxon>Alteromonadales</taxon>
        <taxon>Pseudoalteromonadaceae</taxon>
        <taxon>Pseudoalteromonas</taxon>
    </lineage>
</organism>
<dbReference type="GO" id="GO:0005829">
    <property type="term" value="C:cytosol"/>
    <property type="evidence" value="ECO:0007669"/>
    <property type="project" value="TreeGrafter"/>
</dbReference>
<gene>
    <name evidence="2" type="ORF">HG263_19020</name>
</gene>
<evidence type="ECO:0000313" key="3">
    <source>
        <dbReference type="Proteomes" id="UP000586305"/>
    </source>
</evidence>